<feature type="region of interest" description="Disordered" evidence="1">
    <location>
        <begin position="1"/>
        <end position="32"/>
    </location>
</feature>
<protein>
    <submittedName>
        <fullName evidence="2">Uncharacterized protein</fullName>
    </submittedName>
</protein>
<evidence type="ECO:0000256" key="1">
    <source>
        <dbReference type="SAM" id="MobiDB-lite"/>
    </source>
</evidence>
<gene>
    <name evidence="2" type="ordered locus">MycrhN_4444</name>
</gene>
<dbReference type="Proteomes" id="UP000005442">
    <property type="component" value="Chromosome"/>
</dbReference>
<dbReference type="STRING" id="710685.MycrhN_4444"/>
<evidence type="ECO:0000313" key="2">
    <source>
        <dbReference type="EMBL" id="AEV74937.1"/>
    </source>
</evidence>
<keyword evidence="3" id="KW-1185">Reference proteome</keyword>
<sequence length="50" mass="5360">MTTADETENPPPSIPAQADEATAMTPSHPQPDAHVVSVVELIRKRFSMGT</sequence>
<dbReference type="RefSeq" id="WP_014212685.1">
    <property type="nucleotide sequence ID" value="NC_016604.1"/>
</dbReference>
<accession>G8RMT3</accession>
<evidence type="ECO:0000313" key="3">
    <source>
        <dbReference type="Proteomes" id="UP000005442"/>
    </source>
</evidence>
<dbReference type="KEGG" id="mrh:MycrhN_4444"/>
<reference evidence="2 3" key="1">
    <citation type="submission" date="2011-12" db="EMBL/GenBank/DDBJ databases">
        <title>Complete sequence of Mycobacterium rhodesiae NBB3.</title>
        <authorList>
            <consortium name="US DOE Joint Genome Institute"/>
            <person name="Lucas S."/>
            <person name="Han J."/>
            <person name="Lapidus A."/>
            <person name="Cheng J.-F."/>
            <person name="Goodwin L."/>
            <person name="Pitluck S."/>
            <person name="Peters L."/>
            <person name="Mikhailova N."/>
            <person name="Gu W."/>
            <person name="Detter J.C."/>
            <person name="Han C."/>
            <person name="Tapia R."/>
            <person name="Land M."/>
            <person name="Hauser L."/>
            <person name="Kyrpides N."/>
            <person name="Ivanova N."/>
            <person name="Pagani I."/>
            <person name="Mattes T."/>
            <person name="Holmes A."/>
            <person name="Rutledge P."/>
            <person name="Paulsen I."/>
            <person name="Coleman N."/>
            <person name="Woyke T."/>
        </authorList>
    </citation>
    <scope>NUCLEOTIDE SEQUENCE [LARGE SCALE GENOMIC DNA]</scope>
    <source>
        <strain evidence="2 3">NBB3</strain>
    </source>
</reference>
<organism evidence="2 3">
    <name type="scientific">Mycolicibacterium rhodesiae (strain NBB3)</name>
    <name type="common">Mycobacterium rhodesiae</name>
    <dbReference type="NCBI Taxonomy" id="710685"/>
    <lineage>
        <taxon>Bacteria</taxon>
        <taxon>Bacillati</taxon>
        <taxon>Actinomycetota</taxon>
        <taxon>Actinomycetes</taxon>
        <taxon>Mycobacteriales</taxon>
        <taxon>Mycobacteriaceae</taxon>
        <taxon>Mycolicibacterium</taxon>
    </lineage>
</organism>
<dbReference type="PATRIC" id="fig|710685.3.peg.4455"/>
<dbReference type="AlphaFoldDB" id="G8RMT3"/>
<dbReference type="HOGENOM" id="CLU_3120094_0_0_11"/>
<proteinExistence type="predicted"/>
<name>G8RMT3_MYCRN</name>
<dbReference type="EMBL" id="CP003169">
    <property type="protein sequence ID" value="AEV74937.1"/>
    <property type="molecule type" value="Genomic_DNA"/>
</dbReference>